<sequence>MIPLPTGIDDDHGLRCGLTGYLAAVSAAVGVGVESCAVDLDDPVSAYVALDVRLRRRPGRDTALVWDERHGWSFAMETHSGEDLLVLAYFGGEVVPDPVAVRRFVAGVRSADTAPAPVPPELGGDRGELAARLLRYRLDSSSAGVPILSRAG</sequence>
<gene>
    <name evidence="2" type="ORF">QRX50_24700</name>
</gene>
<protein>
    <submittedName>
        <fullName evidence="2">DUF6292 family protein</fullName>
    </submittedName>
</protein>
<dbReference type="EMBL" id="CP127294">
    <property type="protein sequence ID" value="WIX83729.1"/>
    <property type="molecule type" value="Genomic_DNA"/>
</dbReference>
<evidence type="ECO:0000313" key="2">
    <source>
        <dbReference type="EMBL" id="WIX83729.1"/>
    </source>
</evidence>
<keyword evidence="3" id="KW-1185">Reference proteome</keyword>
<evidence type="ECO:0000313" key="3">
    <source>
        <dbReference type="Proteomes" id="UP001236014"/>
    </source>
</evidence>
<dbReference type="KEGG" id="acab:QRX50_24700"/>
<feature type="domain" description="DUF6292" evidence="1">
    <location>
        <begin position="21"/>
        <end position="106"/>
    </location>
</feature>
<evidence type="ECO:0000259" key="1">
    <source>
        <dbReference type="Pfam" id="PF19809"/>
    </source>
</evidence>
<organism evidence="2 3">
    <name type="scientific">Amycolatopsis carbonis</name>
    <dbReference type="NCBI Taxonomy" id="715471"/>
    <lineage>
        <taxon>Bacteria</taxon>
        <taxon>Bacillati</taxon>
        <taxon>Actinomycetota</taxon>
        <taxon>Actinomycetes</taxon>
        <taxon>Pseudonocardiales</taxon>
        <taxon>Pseudonocardiaceae</taxon>
        <taxon>Amycolatopsis</taxon>
    </lineage>
</organism>
<dbReference type="InterPro" id="IPR046259">
    <property type="entry name" value="DUF6292"/>
</dbReference>
<dbReference type="Proteomes" id="UP001236014">
    <property type="component" value="Chromosome"/>
</dbReference>
<name>A0A9Y2IPJ4_9PSEU</name>
<accession>A0A9Y2IPJ4</accession>
<dbReference type="Pfam" id="PF19809">
    <property type="entry name" value="DUF6292"/>
    <property type="match status" value="1"/>
</dbReference>
<dbReference type="RefSeq" id="WP_285974275.1">
    <property type="nucleotide sequence ID" value="NZ_CP127294.1"/>
</dbReference>
<dbReference type="AlphaFoldDB" id="A0A9Y2IPJ4"/>
<proteinExistence type="predicted"/>
<reference evidence="2 3" key="1">
    <citation type="submission" date="2023-06" db="EMBL/GenBank/DDBJ databases">
        <authorList>
            <person name="Oyuntsetseg B."/>
            <person name="Kim S.B."/>
        </authorList>
    </citation>
    <scope>NUCLEOTIDE SEQUENCE [LARGE SCALE GENOMIC DNA]</scope>
    <source>
        <strain evidence="2 3">2-15</strain>
    </source>
</reference>